<protein>
    <submittedName>
        <fullName evidence="1">Uncharacterized protein</fullName>
    </submittedName>
</protein>
<sequence>MLPQWRFLCRLSIVEELLTPWLSKTRCTKPYCTS</sequence>
<dbReference type="EMBL" id="CAMGYJ010000004">
    <property type="protein sequence ID" value="CAI0401039.1"/>
    <property type="molecule type" value="Genomic_DNA"/>
</dbReference>
<dbReference type="Proteomes" id="UP001154282">
    <property type="component" value="Unassembled WGS sequence"/>
</dbReference>
<evidence type="ECO:0000313" key="1">
    <source>
        <dbReference type="EMBL" id="CAI0401039.1"/>
    </source>
</evidence>
<keyword evidence="2" id="KW-1185">Reference proteome</keyword>
<proteinExistence type="predicted"/>
<name>A0AAV0IVK0_9ROSI</name>
<evidence type="ECO:0000313" key="2">
    <source>
        <dbReference type="Proteomes" id="UP001154282"/>
    </source>
</evidence>
<accession>A0AAV0IVK0</accession>
<dbReference type="AlphaFoldDB" id="A0AAV0IVK0"/>
<gene>
    <name evidence="1" type="ORF">LITE_LOCUS11022</name>
</gene>
<reference evidence="1" key="1">
    <citation type="submission" date="2022-08" db="EMBL/GenBank/DDBJ databases">
        <authorList>
            <person name="Gutierrez-Valencia J."/>
        </authorList>
    </citation>
    <scope>NUCLEOTIDE SEQUENCE</scope>
</reference>
<comment type="caution">
    <text evidence="1">The sequence shown here is derived from an EMBL/GenBank/DDBJ whole genome shotgun (WGS) entry which is preliminary data.</text>
</comment>
<organism evidence="1 2">
    <name type="scientific">Linum tenue</name>
    <dbReference type="NCBI Taxonomy" id="586396"/>
    <lineage>
        <taxon>Eukaryota</taxon>
        <taxon>Viridiplantae</taxon>
        <taxon>Streptophyta</taxon>
        <taxon>Embryophyta</taxon>
        <taxon>Tracheophyta</taxon>
        <taxon>Spermatophyta</taxon>
        <taxon>Magnoliopsida</taxon>
        <taxon>eudicotyledons</taxon>
        <taxon>Gunneridae</taxon>
        <taxon>Pentapetalae</taxon>
        <taxon>rosids</taxon>
        <taxon>fabids</taxon>
        <taxon>Malpighiales</taxon>
        <taxon>Linaceae</taxon>
        <taxon>Linum</taxon>
    </lineage>
</organism>